<dbReference type="Proteomes" id="UP001159363">
    <property type="component" value="Chromosome 3"/>
</dbReference>
<organism evidence="2 3">
    <name type="scientific">Dryococelus australis</name>
    <dbReference type="NCBI Taxonomy" id="614101"/>
    <lineage>
        <taxon>Eukaryota</taxon>
        <taxon>Metazoa</taxon>
        <taxon>Ecdysozoa</taxon>
        <taxon>Arthropoda</taxon>
        <taxon>Hexapoda</taxon>
        <taxon>Insecta</taxon>
        <taxon>Pterygota</taxon>
        <taxon>Neoptera</taxon>
        <taxon>Polyneoptera</taxon>
        <taxon>Phasmatodea</taxon>
        <taxon>Verophasmatodea</taxon>
        <taxon>Anareolatae</taxon>
        <taxon>Phasmatidae</taxon>
        <taxon>Eurycanthinae</taxon>
        <taxon>Dryococelus</taxon>
    </lineage>
</organism>
<dbReference type="EMBL" id="JARBHB010000003">
    <property type="protein sequence ID" value="KAJ8889172.1"/>
    <property type="molecule type" value="Genomic_DNA"/>
</dbReference>
<protein>
    <submittedName>
        <fullName evidence="2">Uncharacterized protein</fullName>
    </submittedName>
</protein>
<keyword evidence="3" id="KW-1185">Reference proteome</keyword>
<sequence>MQKSNLWRKKPMYKKGYMASTIPQERPKYARLERVKEYVQVREGLEQTNDVTDDYNIPQNTKNLFSSYSIQPVWTNSKGTEQNHILKLITRLTGRTKGEGHRTSTPYCAEVAHPWRHGGYTENVVCRQHDQLLHCKVAATRKIDTAKRSGGIWVALSNNVWRANKNEVRRIWSSAKMQGRKKWEIPEKTHQPAASSSSTIPTGENLEATPLWVWGSAGIKARGETGDPRENQSTSGIILHDFHMQKSGSDLATHEPPQSGVCTLFPSLPWLCRVGQSRLRCLPGSASNAVVRGYKEGTDRTAYSVPLGERGSDDLSSTCQPVKKRLRHYSFQLPLLAQQGLQFCDY</sequence>
<evidence type="ECO:0000313" key="2">
    <source>
        <dbReference type="EMBL" id="KAJ8889172.1"/>
    </source>
</evidence>
<evidence type="ECO:0000313" key="3">
    <source>
        <dbReference type="Proteomes" id="UP001159363"/>
    </source>
</evidence>
<proteinExistence type="predicted"/>
<feature type="region of interest" description="Disordered" evidence="1">
    <location>
        <begin position="182"/>
        <end position="203"/>
    </location>
</feature>
<accession>A0ABQ9HXS4</accession>
<comment type="caution">
    <text evidence="2">The sequence shown here is derived from an EMBL/GenBank/DDBJ whole genome shotgun (WGS) entry which is preliminary data.</text>
</comment>
<feature type="compositionally biased region" description="Polar residues" evidence="1">
    <location>
        <begin position="192"/>
        <end position="202"/>
    </location>
</feature>
<gene>
    <name evidence="2" type="ORF">PR048_008666</name>
</gene>
<evidence type="ECO:0000256" key="1">
    <source>
        <dbReference type="SAM" id="MobiDB-lite"/>
    </source>
</evidence>
<name>A0ABQ9HXS4_9NEOP</name>
<reference evidence="2 3" key="1">
    <citation type="submission" date="2023-02" db="EMBL/GenBank/DDBJ databases">
        <title>LHISI_Scaffold_Assembly.</title>
        <authorList>
            <person name="Stuart O.P."/>
            <person name="Cleave R."/>
            <person name="Magrath M.J.L."/>
            <person name="Mikheyev A.S."/>
        </authorList>
    </citation>
    <scope>NUCLEOTIDE SEQUENCE [LARGE SCALE GENOMIC DNA]</scope>
    <source>
        <strain evidence="2">Daus_M_001</strain>
        <tissue evidence="2">Leg muscle</tissue>
    </source>
</reference>